<protein>
    <submittedName>
        <fullName evidence="2">Uncharacterized protein</fullName>
    </submittedName>
</protein>
<evidence type="ECO:0000313" key="3">
    <source>
        <dbReference type="Proteomes" id="UP000765509"/>
    </source>
</evidence>
<accession>A0A9Q3H5U0</accession>
<sequence length="121" mass="13397">MIRGSMASMACRPWDLQGPFWAKSNEAKRGKGERPLAPKARWVPNHKWAHLSPFWPEMGTRTPGPQIGHSKKWNPLSTHGLWKPPGATSSGPEKLPLNSGEDVPFIHVPHTKGSRNGAYMA</sequence>
<dbReference type="EMBL" id="AVOT02011904">
    <property type="protein sequence ID" value="MBW0493073.1"/>
    <property type="molecule type" value="Genomic_DNA"/>
</dbReference>
<name>A0A9Q3H5U0_9BASI</name>
<gene>
    <name evidence="2" type="ORF">O181_032788</name>
</gene>
<dbReference type="AlphaFoldDB" id="A0A9Q3H5U0"/>
<reference evidence="2" key="1">
    <citation type="submission" date="2021-03" db="EMBL/GenBank/DDBJ databases">
        <title>Draft genome sequence of rust myrtle Austropuccinia psidii MF-1, a brazilian biotype.</title>
        <authorList>
            <person name="Quecine M.C."/>
            <person name="Pachon D.M.R."/>
            <person name="Bonatelli M.L."/>
            <person name="Correr F.H."/>
            <person name="Franceschini L.M."/>
            <person name="Leite T.F."/>
            <person name="Margarido G.R.A."/>
            <person name="Almeida C.A."/>
            <person name="Ferrarezi J.A."/>
            <person name="Labate C.A."/>
        </authorList>
    </citation>
    <scope>NUCLEOTIDE SEQUENCE</scope>
    <source>
        <strain evidence="2">MF-1</strain>
    </source>
</reference>
<keyword evidence="3" id="KW-1185">Reference proteome</keyword>
<proteinExistence type="predicted"/>
<evidence type="ECO:0000256" key="1">
    <source>
        <dbReference type="SAM" id="MobiDB-lite"/>
    </source>
</evidence>
<dbReference type="Proteomes" id="UP000765509">
    <property type="component" value="Unassembled WGS sequence"/>
</dbReference>
<organism evidence="2 3">
    <name type="scientific">Austropuccinia psidii MF-1</name>
    <dbReference type="NCBI Taxonomy" id="1389203"/>
    <lineage>
        <taxon>Eukaryota</taxon>
        <taxon>Fungi</taxon>
        <taxon>Dikarya</taxon>
        <taxon>Basidiomycota</taxon>
        <taxon>Pucciniomycotina</taxon>
        <taxon>Pucciniomycetes</taxon>
        <taxon>Pucciniales</taxon>
        <taxon>Sphaerophragmiaceae</taxon>
        <taxon>Austropuccinia</taxon>
    </lineage>
</organism>
<evidence type="ECO:0000313" key="2">
    <source>
        <dbReference type="EMBL" id="MBW0493073.1"/>
    </source>
</evidence>
<comment type="caution">
    <text evidence="2">The sequence shown here is derived from an EMBL/GenBank/DDBJ whole genome shotgun (WGS) entry which is preliminary data.</text>
</comment>
<feature type="region of interest" description="Disordered" evidence="1">
    <location>
        <begin position="54"/>
        <end position="121"/>
    </location>
</feature>